<organism evidence="13 14">
    <name type="scientific">Formosa sediminum</name>
    <dbReference type="NCBI Taxonomy" id="2594004"/>
    <lineage>
        <taxon>Bacteria</taxon>
        <taxon>Pseudomonadati</taxon>
        <taxon>Bacteroidota</taxon>
        <taxon>Flavobacteriia</taxon>
        <taxon>Flavobacteriales</taxon>
        <taxon>Flavobacteriaceae</taxon>
        <taxon>Formosa</taxon>
    </lineage>
</organism>
<comment type="cofactor">
    <cofactor evidence="1 11">
        <name>Mg(2+)</name>
        <dbReference type="ChEBI" id="CHEBI:18420"/>
    </cofactor>
</comment>
<evidence type="ECO:0000256" key="6">
    <source>
        <dbReference type="ARBA" id="ARBA00022679"/>
    </source>
</evidence>
<dbReference type="EMBL" id="CP041637">
    <property type="protein sequence ID" value="QDO93892.1"/>
    <property type="molecule type" value="Genomic_DNA"/>
</dbReference>
<keyword evidence="5 11" id="KW-0500">Molybdenum</keyword>
<dbReference type="UniPathway" id="UPA00344"/>
<dbReference type="InterPro" id="IPR036135">
    <property type="entry name" value="MoeA_linker/N_sf"/>
</dbReference>
<dbReference type="PANTHER" id="PTHR10192">
    <property type="entry name" value="MOLYBDOPTERIN BIOSYNTHESIS PROTEIN"/>
    <property type="match status" value="1"/>
</dbReference>
<keyword evidence="6 11" id="KW-0808">Transferase</keyword>
<dbReference type="CDD" id="cd00887">
    <property type="entry name" value="MoeA"/>
    <property type="match status" value="1"/>
</dbReference>
<name>A0A516GQT9_9FLAO</name>
<reference evidence="13 14" key="1">
    <citation type="submission" date="2019-07" db="EMBL/GenBank/DDBJ databases">
        <title>Genome sequencing for Formosa sp. PS13.</title>
        <authorList>
            <person name="Park S.-J."/>
        </authorList>
    </citation>
    <scope>NUCLEOTIDE SEQUENCE [LARGE SCALE GENOMIC DNA]</scope>
    <source>
        <strain evidence="13 14">PS13</strain>
    </source>
</reference>
<evidence type="ECO:0000256" key="11">
    <source>
        <dbReference type="RuleBase" id="RU365090"/>
    </source>
</evidence>
<feature type="domain" description="MoaB/Mog" evidence="12">
    <location>
        <begin position="171"/>
        <end position="309"/>
    </location>
</feature>
<dbReference type="GO" id="GO:0061599">
    <property type="term" value="F:molybdopterin molybdotransferase activity"/>
    <property type="evidence" value="ECO:0007669"/>
    <property type="project" value="UniProtKB-UniRule"/>
</dbReference>
<sequence>MISVKRALNIIDETKVTPQIKELQISKALGHVLAENIIAPINMPNFRQSAMDGYALIWNENKTFTVTNESKAGDANTIHLEHSEAARIFTGAKVPENADTVVMQEHVSRIDDKFLITNMPKKGANIRPIGEQVKKGDCVLNKGMVLNEGGIGFLAGLGFKEVHVFSPPKVSILVTGNELQKPGKPLKEGAIYESNSVMLQMALHRFGTHKVKTFKAKDTLKATKKAIKKALEYGDVLLISGGISVGDYDFVKEALNQNFVDETFYKINQKPGKPLWFGKKDQQFVFALPGNPASALTCFYVYVLPLLKKYSGFSDYHLPRLEAQINSDFKNTTGKTLFLKAFYNAGQVSILPNQQSSMLNTFATSNVLVTIPENVETLKPQDRVTCINLNGYGN</sequence>
<dbReference type="Pfam" id="PF03453">
    <property type="entry name" value="MoeA_N"/>
    <property type="match status" value="1"/>
</dbReference>
<evidence type="ECO:0000256" key="5">
    <source>
        <dbReference type="ARBA" id="ARBA00022505"/>
    </source>
</evidence>
<evidence type="ECO:0000313" key="13">
    <source>
        <dbReference type="EMBL" id="QDO93892.1"/>
    </source>
</evidence>
<evidence type="ECO:0000256" key="9">
    <source>
        <dbReference type="ARBA" id="ARBA00023150"/>
    </source>
</evidence>
<dbReference type="GO" id="GO:0005829">
    <property type="term" value="C:cytosol"/>
    <property type="evidence" value="ECO:0007669"/>
    <property type="project" value="TreeGrafter"/>
</dbReference>
<dbReference type="FunFam" id="3.40.980.10:FF:000004">
    <property type="entry name" value="Molybdopterin molybdenumtransferase"/>
    <property type="match status" value="1"/>
</dbReference>
<dbReference type="KEGG" id="fop:FNB79_07810"/>
<dbReference type="Gene3D" id="3.90.105.10">
    <property type="entry name" value="Molybdopterin biosynthesis moea protein, domain 2"/>
    <property type="match status" value="1"/>
</dbReference>
<gene>
    <name evidence="13" type="ORF">FNB79_07810</name>
</gene>
<dbReference type="RefSeq" id="WP_143380781.1">
    <property type="nucleotide sequence ID" value="NZ_CP041637.1"/>
</dbReference>
<dbReference type="AlphaFoldDB" id="A0A516GQT9"/>
<keyword evidence="7 11" id="KW-0479">Metal-binding</keyword>
<comment type="catalytic activity">
    <reaction evidence="10">
        <text>adenylyl-molybdopterin + molybdate = Mo-molybdopterin + AMP + H(+)</text>
        <dbReference type="Rhea" id="RHEA:35047"/>
        <dbReference type="ChEBI" id="CHEBI:15378"/>
        <dbReference type="ChEBI" id="CHEBI:36264"/>
        <dbReference type="ChEBI" id="CHEBI:62727"/>
        <dbReference type="ChEBI" id="CHEBI:71302"/>
        <dbReference type="ChEBI" id="CHEBI:456215"/>
        <dbReference type="EC" id="2.10.1.1"/>
    </reaction>
</comment>
<keyword evidence="14" id="KW-1185">Reference proteome</keyword>
<dbReference type="NCBIfam" id="NF045515">
    <property type="entry name" value="Glp_gephyrin"/>
    <property type="match status" value="1"/>
</dbReference>
<comment type="function">
    <text evidence="2 11">Catalyzes the insertion of molybdate into adenylated molybdopterin with the concomitant release of AMP.</text>
</comment>
<evidence type="ECO:0000256" key="4">
    <source>
        <dbReference type="ARBA" id="ARBA00010763"/>
    </source>
</evidence>
<dbReference type="Gene3D" id="2.170.190.11">
    <property type="entry name" value="Molybdopterin biosynthesis moea protein, domain 3"/>
    <property type="match status" value="1"/>
</dbReference>
<dbReference type="NCBIfam" id="TIGR00177">
    <property type="entry name" value="molyb_syn"/>
    <property type="match status" value="1"/>
</dbReference>
<dbReference type="InterPro" id="IPR038987">
    <property type="entry name" value="MoeA-like"/>
</dbReference>
<evidence type="ECO:0000313" key="14">
    <source>
        <dbReference type="Proteomes" id="UP000319209"/>
    </source>
</evidence>
<dbReference type="Pfam" id="PF03454">
    <property type="entry name" value="MoeA_C"/>
    <property type="match status" value="1"/>
</dbReference>
<dbReference type="SUPFAM" id="SSF53218">
    <property type="entry name" value="Molybdenum cofactor biosynthesis proteins"/>
    <property type="match status" value="1"/>
</dbReference>
<dbReference type="InterPro" id="IPR036425">
    <property type="entry name" value="MoaB/Mog-like_dom_sf"/>
</dbReference>
<dbReference type="PANTHER" id="PTHR10192:SF5">
    <property type="entry name" value="GEPHYRIN"/>
    <property type="match status" value="1"/>
</dbReference>
<evidence type="ECO:0000256" key="7">
    <source>
        <dbReference type="ARBA" id="ARBA00022723"/>
    </source>
</evidence>
<keyword evidence="8 11" id="KW-0460">Magnesium</keyword>
<dbReference type="InterPro" id="IPR036688">
    <property type="entry name" value="MoeA_C_domain_IV_sf"/>
</dbReference>
<dbReference type="OrthoDB" id="9804758at2"/>
<dbReference type="SUPFAM" id="SSF63882">
    <property type="entry name" value="MoeA N-terminal region -like"/>
    <property type="match status" value="1"/>
</dbReference>
<dbReference type="Gene3D" id="2.40.340.10">
    <property type="entry name" value="MoeA, C-terminal, domain IV"/>
    <property type="match status" value="1"/>
</dbReference>
<dbReference type="Proteomes" id="UP000319209">
    <property type="component" value="Chromosome"/>
</dbReference>
<dbReference type="GO" id="GO:0006777">
    <property type="term" value="P:Mo-molybdopterin cofactor biosynthetic process"/>
    <property type="evidence" value="ECO:0007669"/>
    <property type="project" value="UniProtKB-UniRule"/>
</dbReference>
<evidence type="ECO:0000256" key="3">
    <source>
        <dbReference type="ARBA" id="ARBA00005046"/>
    </source>
</evidence>
<keyword evidence="9 11" id="KW-0501">Molybdenum cofactor biosynthesis</keyword>
<comment type="similarity">
    <text evidence="4 11">Belongs to the MoeA family.</text>
</comment>
<dbReference type="Gene3D" id="3.40.980.10">
    <property type="entry name" value="MoaB/Mog-like domain"/>
    <property type="match status" value="1"/>
</dbReference>
<dbReference type="EC" id="2.10.1.1" evidence="11"/>
<evidence type="ECO:0000259" key="12">
    <source>
        <dbReference type="SMART" id="SM00852"/>
    </source>
</evidence>
<evidence type="ECO:0000256" key="8">
    <source>
        <dbReference type="ARBA" id="ARBA00022842"/>
    </source>
</evidence>
<dbReference type="SMART" id="SM00852">
    <property type="entry name" value="MoCF_biosynth"/>
    <property type="match status" value="1"/>
</dbReference>
<dbReference type="InterPro" id="IPR001453">
    <property type="entry name" value="MoaB/Mog_dom"/>
</dbReference>
<dbReference type="InterPro" id="IPR008284">
    <property type="entry name" value="MoCF_biosynth_CS"/>
</dbReference>
<evidence type="ECO:0000256" key="1">
    <source>
        <dbReference type="ARBA" id="ARBA00001946"/>
    </source>
</evidence>
<dbReference type="SUPFAM" id="SSF63867">
    <property type="entry name" value="MoeA C-terminal domain-like"/>
    <property type="match status" value="1"/>
</dbReference>
<evidence type="ECO:0000256" key="10">
    <source>
        <dbReference type="ARBA" id="ARBA00047317"/>
    </source>
</evidence>
<dbReference type="PROSITE" id="PS01079">
    <property type="entry name" value="MOCF_BIOSYNTHESIS_2"/>
    <property type="match status" value="1"/>
</dbReference>
<dbReference type="InterPro" id="IPR005110">
    <property type="entry name" value="MoeA_linker/N"/>
</dbReference>
<dbReference type="InterPro" id="IPR005111">
    <property type="entry name" value="MoeA_C_domain_IV"/>
</dbReference>
<protein>
    <recommendedName>
        <fullName evidence="11">Molybdopterin molybdenumtransferase</fullName>
        <ecNumber evidence="11">2.10.1.1</ecNumber>
    </recommendedName>
</protein>
<dbReference type="GO" id="GO:0046872">
    <property type="term" value="F:metal ion binding"/>
    <property type="evidence" value="ECO:0007669"/>
    <property type="project" value="UniProtKB-UniRule"/>
</dbReference>
<accession>A0A516GQT9</accession>
<comment type="pathway">
    <text evidence="3 11">Cofactor biosynthesis; molybdopterin biosynthesis.</text>
</comment>
<evidence type="ECO:0000256" key="2">
    <source>
        <dbReference type="ARBA" id="ARBA00002901"/>
    </source>
</evidence>
<dbReference type="Pfam" id="PF00994">
    <property type="entry name" value="MoCF_biosynth"/>
    <property type="match status" value="1"/>
</dbReference>
<proteinExistence type="inferred from homology"/>